<reference evidence="12" key="1">
    <citation type="submission" date="2020-05" db="EMBL/GenBank/DDBJ databases">
        <authorList>
            <person name="Chiriac C."/>
            <person name="Salcher M."/>
            <person name="Ghai R."/>
            <person name="Kavagutti S V."/>
        </authorList>
    </citation>
    <scope>NUCLEOTIDE SEQUENCE</scope>
</reference>
<keyword evidence="10" id="KW-1208">Phospholipid metabolism</keyword>
<dbReference type="AlphaFoldDB" id="A0A6J6CNV5"/>
<evidence type="ECO:0000256" key="7">
    <source>
        <dbReference type="ARBA" id="ARBA00023098"/>
    </source>
</evidence>
<feature type="transmembrane region" description="Helical" evidence="11">
    <location>
        <begin position="6"/>
        <end position="24"/>
    </location>
</feature>
<dbReference type="InterPro" id="IPR048254">
    <property type="entry name" value="CDP_ALCOHOL_P_TRANSF_CS"/>
</dbReference>
<evidence type="ECO:0000256" key="4">
    <source>
        <dbReference type="ARBA" id="ARBA00022679"/>
    </source>
</evidence>
<name>A0A6J6CNV5_9ZZZZ</name>
<proteinExistence type="inferred from homology"/>
<dbReference type="GO" id="GO:0016020">
    <property type="term" value="C:membrane"/>
    <property type="evidence" value="ECO:0007669"/>
    <property type="project" value="UniProtKB-SubCell"/>
</dbReference>
<dbReference type="Pfam" id="PF01066">
    <property type="entry name" value="CDP-OH_P_transf"/>
    <property type="match status" value="1"/>
</dbReference>
<dbReference type="PANTHER" id="PTHR14269">
    <property type="entry name" value="CDP-DIACYLGLYCEROL--GLYCEROL-3-PHOSPHATE 3-PHOSPHATIDYLTRANSFERASE-RELATED"/>
    <property type="match status" value="1"/>
</dbReference>
<keyword evidence="4" id="KW-0808">Transferase</keyword>
<gene>
    <name evidence="12" type="ORF">UFOPK1591_00165</name>
</gene>
<evidence type="ECO:0000313" key="12">
    <source>
        <dbReference type="EMBL" id="CAB4552834.1"/>
    </source>
</evidence>
<comment type="subcellular location">
    <subcellularLocation>
        <location evidence="1">Membrane</location>
        <topology evidence="1">Multi-pass membrane protein</topology>
    </subcellularLocation>
</comment>
<sequence>MKHVPNAITIVRILFAPVFITLLLTAGSDTESSLRWWGAGLFIVGMATDGIDGWIARRFDAVSDFGKLMDPIADKVLTGGALIALSILGELPWWVTAIILVREVGITVWRMFELNVNVVVAASWAGKVKTVFQFLAISSALLPLAPLVGDWYNTFNLVLMTIATVATLASGLDYVVSAARAKRAASPKTKVRG</sequence>
<evidence type="ECO:0000256" key="8">
    <source>
        <dbReference type="ARBA" id="ARBA00023136"/>
    </source>
</evidence>
<evidence type="ECO:0000256" key="1">
    <source>
        <dbReference type="ARBA" id="ARBA00004141"/>
    </source>
</evidence>
<dbReference type="InterPro" id="IPR050324">
    <property type="entry name" value="CDP-alcohol_PTase-I"/>
</dbReference>
<dbReference type="PANTHER" id="PTHR14269:SF52">
    <property type="entry name" value="PHOSPHATIDYLGLYCEROPHOSPHATE SYNTHASE-RELATED"/>
    <property type="match status" value="1"/>
</dbReference>
<keyword evidence="5 11" id="KW-0812">Transmembrane</keyword>
<evidence type="ECO:0000256" key="2">
    <source>
        <dbReference type="ARBA" id="ARBA00010441"/>
    </source>
</evidence>
<feature type="transmembrane region" description="Helical" evidence="11">
    <location>
        <begin position="76"/>
        <end position="101"/>
    </location>
</feature>
<feature type="transmembrane region" description="Helical" evidence="11">
    <location>
        <begin position="155"/>
        <end position="176"/>
    </location>
</feature>
<keyword evidence="6 11" id="KW-1133">Transmembrane helix</keyword>
<evidence type="ECO:0000256" key="3">
    <source>
        <dbReference type="ARBA" id="ARBA00022516"/>
    </source>
</evidence>
<protein>
    <submittedName>
        <fullName evidence="12">Unannotated protein</fullName>
    </submittedName>
</protein>
<dbReference type="GO" id="GO:0046474">
    <property type="term" value="P:glycerophospholipid biosynthetic process"/>
    <property type="evidence" value="ECO:0007669"/>
    <property type="project" value="TreeGrafter"/>
</dbReference>
<dbReference type="GO" id="GO:0008444">
    <property type="term" value="F:CDP-diacylglycerol-glycerol-3-phosphate 3-phosphatidyltransferase activity"/>
    <property type="evidence" value="ECO:0007669"/>
    <property type="project" value="InterPro"/>
</dbReference>
<keyword evidence="8 11" id="KW-0472">Membrane</keyword>
<dbReference type="PIRSF" id="PIRSF000847">
    <property type="entry name" value="Phos_ph_gly_syn"/>
    <property type="match status" value="1"/>
</dbReference>
<dbReference type="InterPro" id="IPR000462">
    <property type="entry name" value="CDP-OH_P_trans"/>
</dbReference>
<dbReference type="NCBIfam" id="TIGR00560">
    <property type="entry name" value="pgsA"/>
    <property type="match status" value="1"/>
</dbReference>
<dbReference type="Gene3D" id="1.20.120.1760">
    <property type="match status" value="1"/>
</dbReference>
<evidence type="ECO:0000256" key="6">
    <source>
        <dbReference type="ARBA" id="ARBA00022989"/>
    </source>
</evidence>
<accession>A0A6J6CNV5</accession>
<evidence type="ECO:0000256" key="5">
    <source>
        <dbReference type="ARBA" id="ARBA00022692"/>
    </source>
</evidence>
<organism evidence="12">
    <name type="scientific">freshwater metagenome</name>
    <dbReference type="NCBI Taxonomy" id="449393"/>
    <lineage>
        <taxon>unclassified sequences</taxon>
        <taxon>metagenomes</taxon>
        <taxon>ecological metagenomes</taxon>
    </lineage>
</organism>
<feature type="transmembrane region" description="Helical" evidence="11">
    <location>
        <begin position="36"/>
        <end position="56"/>
    </location>
</feature>
<evidence type="ECO:0000256" key="11">
    <source>
        <dbReference type="SAM" id="Phobius"/>
    </source>
</evidence>
<dbReference type="InterPro" id="IPR043130">
    <property type="entry name" value="CDP-OH_PTrfase_TM_dom"/>
</dbReference>
<keyword evidence="7" id="KW-0443">Lipid metabolism</keyword>
<keyword evidence="3" id="KW-0444">Lipid biosynthesis</keyword>
<dbReference type="InterPro" id="IPR004570">
    <property type="entry name" value="Phosphatidylglycerol_P_synth"/>
</dbReference>
<evidence type="ECO:0000256" key="9">
    <source>
        <dbReference type="ARBA" id="ARBA00023209"/>
    </source>
</evidence>
<dbReference type="PROSITE" id="PS00379">
    <property type="entry name" value="CDP_ALCOHOL_P_TRANSF"/>
    <property type="match status" value="1"/>
</dbReference>
<comment type="similarity">
    <text evidence="2">Belongs to the CDP-alcohol phosphatidyltransferase class-I family.</text>
</comment>
<keyword evidence="9" id="KW-0594">Phospholipid biosynthesis</keyword>
<evidence type="ECO:0000256" key="10">
    <source>
        <dbReference type="ARBA" id="ARBA00023264"/>
    </source>
</evidence>
<dbReference type="EMBL" id="CAEZTD010000007">
    <property type="protein sequence ID" value="CAB4552834.1"/>
    <property type="molecule type" value="Genomic_DNA"/>
</dbReference>